<dbReference type="InterPro" id="IPR051393">
    <property type="entry name" value="ABC_transporter_permease"/>
</dbReference>
<gene>
    <name evidence="9" type="ordered locus">EUBELI_20529</name>
</gene>
<evidence type="ECO:0000256" key="6">
    <source>
        <dbReference type="ARBA" id="ARBA00023136"/>
    </source>
</evidence>
<feature type="domain" description="ABC transmembrane type-1" evidence="8">
    <location>
        <begin position="89"/>
        <end position="304"/>
    </location>
</feature>
<dbReference type="InterPro" id="IPR035906">
    <property type="entry name" value="MetI-like_sf"/>
</dbReference>
<keyword evidence="9" id="KW-0762">Sugar transport</keyword>
<dbReference type="PANTHER" id="PTHR30193">
    <property type="entry name" value="ABC TRANSPORTER PERMEASE PROTEIN"/>
    <property type="match status" value="1"/>
</dbReference>
<dbReference type="GO" id="GO:0055085">
    <property type="term" value="P:transmembrane transport"/>
    <property type="evidence" value="ECO:0007669"/>
    <property type="project" value="InterPro"/>
</dbReference>
<feature type="transmembrane region" description="Helical" evidence="7">
    <location>
        <begin position="283"/>
        <end position="308"/>
    </location>
</feature>
<dbReference type="EMBL" id="CP001106">
    <property type="protein sequence ID" value="ACR73673.1"/>
    <property type="molecule type" value="Genomic_DNA"/>
</dbReference>
<dbReference type="Proteomes" id="UP000001476">
    <property type="component" value="Plasmid pEubeli2"/>
</dbReference>
<evidence type="ECO:0000256" key="4">
    <source>
        <dbReference type="ARBA" id="ARBA00022692"/>
    </source>
</evidence>
<dbReference type="PANTHER" id="PTHR30193:SF37">
    <property type="entry name" value="INNER MEMBRANE ABC TRANSPORTER PERMEASE PROTEIN YCJO"/>
    <property type="match status" value="1"/>
</dbReference>
<keyword evidence="3" id="KW-1003">Cell membrane</keyword>
<sequence length="329" mass="37112">MAVPFYMAGMEICMNKKKKKFVSYAKWGYIFLIPFFAVYIVFSLIPLISTFYNSFFENYMVGLMQVGPKFVGFDNYKAILFNGDTLLYLKNTMIMWLMGFIPQILISLLLASWFTDLRLRLKCTGFFKTIIYMPNLIMASAFAMLFYAIFADQGPINNMLNSMGLPTYRFLAEVAGARGLIALMNFLMWFGNTTIILMAAIMGVDPCLFEAARIDGANSRQIFGKITLPLIKPILAYTLITSLIGGIQMFDVPQILTNGNGNPDRTSMTVIMYLNKHLYSKNYGMAGALSVILFIVTAVLSIFVFNYITKDMEAAGIRKAKKKKAKEAK</sequence>
<evidence type="ECO:0000256" key="2">
    <source>
        <dbReference type="ARBA" id="ARBA00022448"/>
    </source>
</evidence>
<protein>
    <submittedName>
        <fullName evidence="9">Multiple sugar transport system permease protein</fullName>
    </submittedName>
</protein>
<evidence type="ECO:0000256" key="3">
    <source>
        <dbReference type="ARBA" id="ARBA00022475"/>
    </source>
</evidence>
<name>C4Z6T1_LACE2</name>
<reference evidence="9 10" key="1">
    <citation type="journal article" date="2009" name="Proc. Natl. Acad. Sci. U.S.A.">
        <title>Characterizing a model human gut microbiota composed of members of its two dominant bacterial phyla.</title>
        <authorList>
            <person name="Mahowald M.A."/>
            <person name="Rey F.E."/>
            <person name="Seedorf H."/>
            <person name="Turnbaugh P.J."/>
            <person name="Fulton R.S."/>
            <person name="Wollam A."/>
            <person name="Shah N."/>
            <person name="Wang C."/>
            <person name="Magrini V."/>
            <person name="Wilson R.K."/>
            <person name="Cantarel B.L."/>
            <person name="Coutinho P.M."/>
            <person name="Henrissat B."/>
            <person name="Crock L.W."/>
            <person name="Russell A."/>
            <person name="Verberkmoes N.C."/>
            <person name="Hettich R.L."/>
            <person name="Gordon J.I."/>
        </authorList>
    </citation>
    <scope>NUCLEOTIDE SEQUENCE [LARGE SCALE GENOMIC DNA]</scope>
    <source>
        <strain evidence="10">ATCC 27750 / DSM 3376 / VPI C15-48 / C15-B4</strain>
        <plasmid evidence="9">unnamed</plasmid>
    </source>
</reference>
<keyword evidence="10" id="KW-1185">Reference proteome</keyword>
<evidence type="ECO:0000256" key="7">
    <source>
        <dbReference type="RuleBase" id="RU363032"/>
    </source>
</evidence>
<dbReference type="eggNOG" id="COG1175">
    <property type="taxonomic scope" value="Bacteria"/>
</dbReference>
<evidence type="ECO:0000259" key="8">
    <source>
        <dbReference type="PROSITE" id="PS50928"/>
    </source>
</evidence>
<feature type="transmembrane region" description="Helical" evidence="7">
    <location>
        <begin position="27"/>
        <end position="52"/>
    </location>
</feature>
<dbReference type="AlphaFoldDB" id="C4Z6T1"/>
<comment type="subcellular location">
    <subcellularLocation>
        <location evidence="1 7">Cell membrane</location>
        <topology evidence="1 7">Multi-pass membrane protein</topology>
    </subcellularLocation>
</comment>
<dbReference type="CDD" id="cd06261">
    <property type="entry name" value="TM_PBP2"/>
    <property type="match status" value="1"/>
</dbReference>
<organism evidence="9 10">
    <name type="scientific">Lachnospira eligens (strain ATCC 27750 / DSM 3376 / VPI C15-48 / C15-B4)</name>
    <name type="common">Eubacterium eligens</name>
    <dbReference type="NCBI Taxonomy" id="515620"/>
    <lineage>
        <taxon>Bacteria</taxon>
        <taxon>Bacillati</taxon>
        <taxon>Bacillota</taxon>
        <taxon>Clostridia</taxon>
        <taxon>Lachnospirales</taxon>
        <taxon>Lachnospiraceae</taxon>
        <taxon>Lachnospira</taxon>
    </lineage>
</organism>
<feature type="transmembrane region" description="Helical" evidence="7">
    <location>
        <begin position="230"/>
        <end position="250"/>
    </location>
</feature>
<dbReference type="HOGENOM" id="CLU_016047_0_2_9"/>
<feature type="transmembrane region" description="Helical" evidence="7">
    <location>
        <begin position="126"/>
        <end position="150"/>
    </location>
</feature>
<evidence type="ECO:0000313" key="10">
    <source>
        <dbReference type="Proteomes" id="UP000001476"/>
    </source>
</evidence>
<feature type="transmembrane region" description="Helical" evidence="7">
    <location>
        <begin position="186"/>
        <end position="209"/>
    </location>
</feature>
<comment type="similarity">
    <text evidence="7">Belongs to the binding-protein-dependent transport system permease family.</text>
</comment>
<geneLocation type="plasmid" evidence="10">
    <name>pEubeli2</name>
</geneLocation>
<dbReference type="KEGG" id="eel:EUBELI_20529"/>
<keyword evidence="4 7" id="KW-0812">Transmembrane</keyword>
<dbReference type="PROSITE" id="PS50928">
    <property type="entry name" value="ABC_TM1"/>
    <property type="match status" value="1"/>
</dbReference>
<keyword evidence="6 7" id="KW-0472">Membrane</keyword>
<dbReference type="Gene3D" id="1.10.3720.10">
    <property type="entry name" value="MetI-like"/>
    <property type="match status" value="1"/>
</dbReference>
<proteinExistence type="inferred from homology"/>
<keyword evidence="2 7" id="KW-0813">Transport</keyword>
<evidence type="ECO:0000313" key="9">
    <source>
        <dbReference type="EMBL" id="ACR73673.1"/>
    </source>
</evidence>
<dbReference type="InterPro" id="IPR000515">
    <property type="entry name" value="MetI-like"/>
</dbReference>
<keyword evidence="5 7" id="KW-1133">Transmembrane helix</keyword>
<keyword evidence="9" id="KW-0614">Plasmid</keyword>
<dbReference type="Pfam" id="PF00528">
    <property type="entry name" value="BPD_transp_1"/>
    <property type="match status" value="1"/>
</dbReference>
<dbReference type="SUPFAM" id="SSF161098">
    <property type="entry name" value="MetI-like"/>
    <property type="match status" value="1"/>
</dbReference>
<dbReference type="GO" id="GO:0005886">
    <property type="term" value="C:plasma membrane"/>
    <property type="evidence" value="ECO:0007669"/>
    <property type="project" value="UniProtKB-SubCell"/>
</dbReference>
<evidence type="ECO:0000256" key="1">
    <source>
        <dbReference type="ARBA" id="ARBA00004651"/>
    </source>
</evidence>
<accession>C4Z6T1</accession>
<evidence type="ECO:0000256" key="5">
    <source>
        <dbReference type="ARBA" id="ARBA00022989"/>
    </source>
</evidence>
<feature type="transmembrane region" description="Helical" evidence="7">
    <location>
        <begin position="93"/>
        <end position="114"/>
    </location>
</feature>